<organism evidence="2">
    <name type="scientific">Tanacetum cinerariifolium</name>
    <name type="common">Dalmatian daisy</name>
    <name type="synonym">Chrysanthemum cinerariifolium</name>
    <dbReference type="NCBI Taxonomy" id="118510"/>
    <lineage>
        <taxon>Eukaryota</taxon>
        <taxon>Viridiplantae</taxon>
        <taxon>Streptophyta</taxon>
        <taxon>Embryophyta</taxon>
        <taxon>Tracheophyta</taxon>
        <taxon>Spermatophyta</taxon>
        <taxon>Magnoliopsida</taxon>
        <taxon>eudicotyledons</taxon>
        <taxon>Gunneridae</taxon>
        <taxon>Pentapetalae</taxon>
        <taxon>asterids</taxon>
        <taxon>campanulids</taxon>
        <taxon>Asterales</taxon>
        <taxon>Asteraceae</taxon>
        <taxon>Asteroideae</taxon>
        <taxon>Anthemideae</taxon>
        <taxon>Anthemidinae</taxon>
        <taxon>Tanacetum</taxon>
    </lineage>
</organism>
<sequence length="880" mass="100174">MSSITVQQAKLDLKLVPKEKRLEIGKCNERLNPGKIQREPIFQVVLNALALTSCYSAFLSLELGHTGEINSLNDVVVDHMHQLWRTFAALNNKKFIWKDNWDDYLINTLRFVFAKEESQIYGAILPECLTSPEMKETQAYQTCIGFATRATPPKIARKFKKPASPKLTTVLVLTETPTRKSKRVKRPAKKSTKTPARGVVIRETPEIPLTKKRKRKKSMRDFHKTHPSGSGTVTKTTLIVAKIKPFATSEGTGVKPGVLDVAEEESSKSEAESWGNDKDDSNNEQVSSDEDNDQEKDNDDDKTQSENELDQPYDDVDIRLNEPVDTDEGFVQEEDIPHTCFEIVSLLDVHVHHEVLSQQTPTHLTVPVSVISESLLVFSIVILQSLPSFTPSPQQSSPTTPPTTKATNPQSVLPNFTSVFRFNNRVTTLEKEVVVLKKDDPLKTQVTALIDEHLDARLGTTKDEFINSLSASITAVLAKVSSQPQSSYEAAATLTEFELKKIFIDKIDKSESYLAALEHRYCYEGLKKSYDLDKIFFSTYGKRKTRKDAKPAKGPKAKESQSSSSKGDNSKSKSFRKSVLLEEPEFDVADFDMPHNQEENPDNDDEPKEKTPEQGQNQSWLMTLTSFVEKPSKTFDEFIRTLIDFSAFIMNDLNINNLTQETLLGPAFRLLKGTRSNYAELEYDFDKCYKALSEKHNWENPKDGDYPFDLTKPLPLVKIRNSQKVPVDYFFNNDLKYLQGGISTIPYMTSLTKTKAAQYDFPGIEDMVPNIWSPVKATYDKHALWGISHLREQHKTFYAYARGLQSKHDVYSTKRILAVTQIEVMRKHGYGYLQEIIVRRADNDLYKFKECEFLRLRINDIEDMLLLVVWNWLTNLSGEH</sequence>
<feature type="region of interest" description="Disordered" evidence="1">
    <location>
        <begin position="546"/>
        <end position="576"/>
    </location>
</feature>
<protein>
    <submittedName>
        <fullName evidence="2">Uncharacterized protein</fullName>
    </submittedName>
</protein>
<gene>
    <name evidence="2" type="ORF">Tci_001559</name>
</gene>
<name>A0A699GJN1_TANCI</name>
<feature type="compositionally biased region" description="Acidic residues" evidence="1">
    <location>
        <begin position="287"/>
        <end position="298"/>
    </location>
</feature>
<feature type="region of interest" description="Disordered" evidence="1">
    <location>
        <begin position="249"/>
        <end position="318"/>
    </location>
</feature>
<dbReference type="EMBL" id="BKCJ010000081">
    <property type="protein sequence ID" value="GEU29581.1"/>
    <property type="molecule type" value="Genomic_DNA"/>
</dbReference>
<accession>A0A699GJN1</accession>
<evidence type="ECO:0000313" key="2">
    <source>
        <dbReference type="EMBL" id="GEU29581.1"/>
    </source>
</evidence>
<dbReference type="AlphaFoldDB" id="A0A699GJN1"/>
<feature type="region of interest" description="Disordered" evidence="1">
    <location>
        <begin position="389"/>
        <end position="411"/>
    </location>
</feature>
<feature type="compositionally biased region" description="Basic residues" evidence="1">
    <location>
        <begin position="179"/>
        <end position="192"/>
    </location>
</feature>
<feature type="compositionally biased region" description="Low complexity" evidence="1">
    <location>
        <begin position="389"/>
        <end position="404"/>
    </location>
</feature>
<feature type="region of interest" description="Disordered" evidence="1">
    <location>
        <begin position="590"/>
        <end position="618"/>
    </location>
</feature>
<comment type="caution">
    <text evidence="2">The sequence shown here is derived from an EMBL/GenBank/DDBJ whole genome shotgun (WGS) entry which is preliminary data.</text>
</comment>
<proteinExistence type="predicted"/>
<feature type="compositionally biased region" description="Basic and acidic residues" evidence="1">
    <location>
        <begin position="548"/>
        <end position="559"/>
    </location>
</feature>
<feature type="region of interest" description="Disordered" evidence="1">
    <location>
        <begin position="178"/>
        <end position="233"/>
    </location>
</feature>
<reference evidence="2" key="1">
    <citation type="journal article" date="2019" name="Sci. Rep.">
        <title>Draft genome of Tanacetum cinerariifolium, the natural source of mosquito coil.</title>
        <authorList>
            <person name="Yamashiro T."/>
            <person name="Shiraishi A."/>
            <person name="Satake H."/>
            <person name="Nakayama K."/>
        </authorList>
    </citation>
    <scope>NUCLEOTIDE SEQUENCE</scope>
</reference>
<feature type="compositionally biased region" description="Basic and acidic residues" evidence="1">
    <location>
        <begin position="265"/>
        <end position="281"/>
    </location>
</feature>
<evidence type="ECO:0000256" key="1">
    <source>
        <dbReference type="SAM" id="MobiDB-lite"/>
    </source>
</evidence>